<evidence type="ECO:0000256" key="2">
    <source>
        <dbReference type="SAM" id="Phobius"/>
    </source>
</evidence>
<dbReference type="EMBL" id="CAXKWB010008679">
    <property type="protein sequence ID" value="CAL4091932.1"/>
    <property type="molecule type" value="Genomic_DNA"/>
</dbReference>
<proteinExistence type="predicted"/>
<organism evidence="3 4">
    <name type="scientific">Meganyctiphanes norvegica</name>
    <name type="common">Northern krill</name>
    <name type="synonym">Thysanopoda norvegica</name>
    <dbReference type="NCBI Taxonomy" id="48144"/>
    <lineage>
        <taxon>Eukaryota</taxon>
        <taxon>Metazoa</taxon>
        <taxon>Ecdysozoa</taxon>
        <taxon>Arthropoda</taxon>
        <taxon>Crustacea</taxon>
        <taxon>Multicrustacea</taxon>
        <taxon>Malacostraca</taxon>
        <taxon>Eumalacostraca</taxon>
        <taxon>Eucarida</taxon>
        <taxon>Euphausiacea</taxon>
        <taxon>Euphausiidae</taxon>
        <taxon>Meganyctiphanes</taxon>
    </lineage>
</organism>
<keyword evidence="1" id="KW-0175">Coiled coil</keyword>
<protein>
    <submittedName>
        <fullName evidence="3">Uncharacterized protein</fullName>
    </submittedName>
</protein>
<evidence type="ECO:0000256" key="1">
    <source>
        <dbReference type="SAM" id="Coils"/>
    </source>
</evidence>
<name>A0AAV2QMA7_MEGNR</name>
<feature type="transmembrane region" description="Helical" evidence="2">
    <location>
        <begin position="6"/>
        <end position="28"/>
    </location>
</feature>
<keyword evidence="2" id="KW-1133">Transmembrane helix</keyword>
<dbReference type="AlphaFoldDB" id="A0AAV2QMA7"/>
<accession>A0AAV2QMA7</accession>
<dbReference type="Proteomes" id="UP001497623">
    <property type="component" value="Unassembled WGS sequence"/>
</dbReference>
<keyword evidence="2" id="KW-0812">Transmembrane</keyword>
<keyword evidence="2" id="KW-0472">Membrane</keyword>
<sequence>MVEIARVLHAIVILVAVGAYTYYMFVGFHGESFKYAKKNFEELMKKNKHMKADIELWKEEDKNKEILRKQAEELENEAKRLRESVKVDKVAQMELELNLLKEQLAANTGDVRFVNQKLSKKKSRGNKGRGIEIDENLDVNEQARRIKYQLNKLNQALNNKPHRSNGGTIKVSKIDGVHVPEDLLENIQYDTDDSEIEDEPEMEDLMDDFIDEPQMEDLMEDYKSVIESPSVEDFIEEYEDIIAEESKSDRHYLTEEELLTEFQYVEEHEEELEENYEQDTGEFCEMDQTAEACGFG</sequence>
<gene>
    <name evidence="3" type="ORF">MNOR_LOCUS14472</name>
</gene>
<evidence type="ECO:0000313" key="4">
    <source>
        <dbReference type="Proteomes" id="UP001497623"/>
    </source>
</evidence>
<comment type="caution">
    <text evidence="3">The sequence shown here is derived from an EMBL/GenBank/DDBJ whole genome shotgun (WGS) entry which is preliminary data.</text>
</comment>
<evidence type="ECO:0000313" key="3">
    <source>
        <dbReference type="EMBL" id="CAL4091932.1"/>
    </source>
</evidence>
<keyword evidence="4" id="KW-1185">Reference proteome</keyword>
<reference evidence="3 4" key="1">
    <citation type="submission" date="2024-05" db="EMBL/GenBank/DDBJ databases">
        <authorList>
            <person name="Wallberg A."/>
        </authorList>
    </citation>
    <scope>NUCLEOTIDE SEQUENCE [LARGE SCALE GENOMIC DNA]</scope>
</reference>
<feature type="coiled-coil region" evidence="1">
    <location>
        <begin position="40"/>
        <end position="110"/>
    </location>
</feature>